<evidence type="ECO:0000313" key="1">
    <source>
        <dbReference type="EMBL" id="PIW14775.1"/>
    </source>
</evidence>
<dbReference type="Proteomes" id="UP000231019">
    <property type="component" value="Unassembled WGS sequence"/>
</dbReference>
<sequence length="457" mass="52556">MKRNLRAQMVGFHHPCIIYPDHYYREYYEFLKEADEFGAAAGTYPEERDELVANAAHRYQLLLDWMTERLHLNVSFLSKGKIWFNFYSDIASRFGLGTQAYTTETRRPHVGISEISLQDVYLLQLILLHEMQHAIDFSNYAGLQMTLSERELRARISICEGLSAIQEAHPKLYANAVQDLSYWFIITFLTSTISDSNKRDYYDLLNEDTRFMLSSASRGIFFSPLVIRSLTKELMRDRISLSANNRYALDLVNDSLSLRLLSLTDEEAEIQIAEPDLLESLMFEDEKLTPAESSAKNLSKDDLLALTVDYRREVLTTRNKLTDWQAYDESYQHLKEKALVAIERDTPAFAEVQSRLEKGAGHLLNGTLFPQVKTLLPPEPKPETDNPLKRLAGLSLPNAVLETKTLSQEELTPDAVPVHLEPLQNKHLQRHNIGDDELTLEHRMEDLSEFLKERGGR</sequence>
<organism evidence="1 2">
    <name type="scientific">bacterium (Candidatus Blackallbacteria) CG17_big_fil_post_rev_8_21_14_2_50_48_46</name>
    <dbReference type="NCBI Taxonomy" id="2014261"/>
    <lineage>
        <taxon>Bacteria</taxon>
        <taxon>Candidatus Blackallbacteria</taxon>
    </lineage>
</organism>
<gene>
    <name evidence="1" type="ORF">COW36_20445</name>
</gene>
<dbReference type="EMBL" id="PFFQ01000056">
    <property type="protein sequence ID" value="PIW14775.1"/>
    <property type="molecule type" value="Genomic_DNA"/>
</dbReference>
<name>A0A2M7FZS0_9BACT</name>
<accession>A0A2M7FZS0</accession>
<evidence type="ECO:0000313" key="2">
    <source>
        <dbReference type="Proteomes" id="UP000231019"/>
    </source>
</evidence>
<reference evidence="1 2" key="1">
    <citation type="submission" date="2017-09" db="EMBL/GenBank/DDBJ databases">
        <title>Depth-based differentiation of microbial function through sediment-hosted aquifers and enrichment of novel symbionts in the deep terrestrial subsurface.</title>
        <authorList>
            <person name="Probst A.J."/>
            <person name="Ladd B."/>
            <person name="Jarett J.K."/>
            <person name="Geller-Mcgrath D.E."/>
            <person name="Sieber C.M."/>
            <person name="Emerson J.B."/>
            <person name="Anantharaman K."/>
            <person name="Thomas B.C."/>
            <person name="Malmstrom R."/>
            <person name="Stieglmeier M."/>
            <person name="Klingl A."/>
            <person name="Woyke T."/>
            <person name="Ryan C.M."/>
            <person name="Banfield J.F."/>
        </authorList>
    </citation>
    <scope>NUCLEOTIDE SEQUENCE [LARGE SCALE GENOMIC DNA]</scope>
    <source>
        <strain evidence="1">CG17_big_fil_post_rev_8_21_14_2_50_48_46</strain>
    </source>
</reference>
<protein>
    <submittedName>
        <fullName evidence="1">Uncharacterized protein</fullName>
    </submittedName>
</protein>
<proteinExistence type="predicted"/>
<dbReference type="AlphaFoldDB" id="A0A2M7FZS0"/>
<comment type="caution">
    <text evidence="1">The sequence shown here is derived from an EMBL/GenBank/DDBJ whole genome shotgun (WGS) entry which is preliminary data.</text>
</comment>